<dbReference type="RefSeq" id="WP_014799752.1">
    <property type="nucleotide sequence ID" value="NC_018018.1"/>
</dbReference>
<keyword evidence="5" id="KW-1185">Reference proteome</keyword>
<evidence type="ECO:0000256" key="1">
    <source>
        <dbReference type="SAM" id="MobiDB-lite"/>
    </source>
</evidence>
<organism evidence="4 5">
    <name type="scientific">Bernardetia litoralis (strain ATCC 23117 / DSM 6794 / NBRC 15988 / NCIMB 1366 / Fx l1 / Sio-4)</name>
    <name type="common">Flexibacter litoralis</name>
    <dbReference type="NCBI Taxonomy" id="880071"/>
    <lineage>
        <taxon>Bacteria</taxon>
        <taxon>Pseudomonadati</taxon>
        <taxon>Bacteroidota</taxon>
        <taxon>Cytophagia</taxon>
        <taxon>Cytophagales</taxon>
        <taxon>Bernardetiaceae</taxon>
        <taxon>Bernardetia</taxon>
    </lineage>
</organism>
<dbReference type="OrthoDB" id="1523584at2"/>
<name>I4AQU4_BERLS</name>
<dbReference type="AlphaFoldDB" id="I4AQU4"/>
<evidence type="ECO:0000313" key="4">
    <source>
        <dbReference type="EMBL" id="AFM06329.1"/>
    </source>
</evidence>
<keyword evidence="2" id="KW-0812">Transmembrane</keyword>
<dbReference type="HOGENOM" id="CLU_559912_0_0_10"/>
<proteinExistence type="predicted"/>
<feature type="compositionally biased region" description="Polar residues" evidence="1">
    <location>
        <begin position="168"/>
        <end position="178"/>
    </location>
</feature>
<dbReference type="Proteomes" id="UP000006054">
    <property type="component" value="Chromosome"/>
</dbReference>
<evidence type="ECO:0000256" key="2">
    <source>
        <dbReference type="SAM" id="Phobius"/>
    </source>
</evidence>
<feature type="domain" description="Outer membrane protein beta-barrel" evidence="3">
    <location>
        <begin position="292"/>
        <end position="456"/>
    </location>
</feature>
<reference evidence="5" key="1">
    <citation type="submission" date="2012-06" db="EMBL/GenBank/DDBJ databases">
        <title>The complete genome of Flexibacter litoralis DSM 6794.</title>
        <authorList>
            <person name="Lucas S."/>
            <person name="Copeland A."/>
            <person name="Lapidus A."/>
            <person name="Glavina del Rio T."/>
            <person name="Dalin E."/>
            <person name="Tice H."/>
            <person name="Bruce D."/>
            <person name="Goodwin L."/>
            <person name="Pitluck S."/>
            <person name="Peters L."/>
            <person name="Ovchinnikova G."/>
            <person name="Lu M."/>
            <person name="Kyrpides N."/>
            <person name="Mavromatis K."/>
            <person name="Ivanova N."/>
            <person name="Brettin T."/>
            <person name="Detter J.C."/>
            <person name="Han C."/>
            <person name="Larimer F."/>
            <person name="Land M."/>
            <person name="Hauser L."/>
            <person name="Markowitz V."/>
            <person name="Cheng J.-F."/>
            <person name="Hugenholtz P."/>
            <person name="Woyke T."/>
            <person name="Wu D."/>
            <person name="Spring S."/>
            <person name="Lang E."/>
            <person name="Kopitz M."/>
            <person name="Brambilla E."/>
            <person name="Klenk H.-P."/>
            <person name="Eisen J.A."/>
        </authorList>
    </citation>
    <scope>NUCLEOTIDE SEQUENCE [LARGE SCALE GENOMIC DNA]</scope>
    <source>
        <strain evidence="5">ATCC 23117 / DSM 6794 / NBRC 15988 / NCIMB 1366 / Sio-4</strain>
    </source>
</reference>
<dbReference type="InterPro" id="IPR025665">
    <property type="entry name" value="Beta-barrel_OMP_2"/>
</dbReference>
<dbReference type="EMBL" id="CP003345">
    <property type="protein sequence ID" value="AFM06329.1"/>
    <property type="molecule type" value="Genomic_DNA"/>
</dbReference>
<keyword evidence="2" id="KW-1133">Transmembrane helix</keyword>
<dbReference type="KEGG" id="fli:Fleli_4030"/>
<feature type="transmembrane region" description="Helical" evidence="2">
    <location>
        <begin position="62"/>
        <end position="83"/>
    </location>
</feature>
<feature type="region of interest" description="Disordered" evidence="1">
    <location>
        <begin position="158"/>
        <end position="178"/>
    </location>
</feature>
<evidence type="ECO:0000313" key="5">
    <source>
        <dbReference type="Proteomes" id="UP000006054"/>
    </source>
</evidence>
<protein>
    <recommendedName>
        <fullName evidence="3">Outer membrane protein beta-barrel domain-containing protein</fullName>
    </recommendedName>
</protein>
<keyword evidence="2" id="KW-0472">Membrane</keyword>
<gene>
    <name evidence="4" type="ordered locus">Fleli_4030</name>
</gene>
<evidence type="ECO:0000259" key="3">
    <source>
        <dbReference type="Pfam" id="PF13568"/>
    </source>
</evidence>
<accession>I4AQU4</accession>
<dbReference type="Pfam" id="PF13568">
    <property type="entry name" value="OMP_b-brl_2"/>
    <property type="match status" value="1"/>
</dbReference>
<dbReference type="STRING" id="880071.Fleli_4030"/>
<dbReference type="eggNOG" id="COG3266">
    <property type="taxonomic scope" value="Bacteria"/>
</dbReference>
<dbReference type="PATRIC" id="fig|880071.3.peg.4032"/>
<sequence>MKHIYDNQNGNHKSSEERFTERFRELANSYEPTFEPADWSVMQSKLAAHNEKDHKKVAFRRLAVFASMGAAAVILLFGGYQFLNNSSDIISNQNIAFQENSIDDKTITQKDLKDNLESKTNNKIKNNTENYLDNNLKINSEKNTQNFTKTKLYSDSENKLEKSNKNNQIAQTNSVSNSLTDSQNNQIILKSSSNNNLEKNINLTNDLISTDENFKKIESNQMFSTLKVEKATFDLFTNVKPEEITLPKLEIDETLLASNQNKELIRKNPVVSAIGKWRFGAALMAMTNIYKSNDKKRMNYANGYGVMADYQVAKRFNISTGAVYTQKQIDLEEPFSIPTNANDFNSNTNEDAWVKKNKTQINWQLIDLPLHLRYNAIQTDRNKWFVSAGTSNYFFLKENYESDYTVSYQDLYDPRLTRSQEVVRQRETQSAIQLFATINVSAGLETSLGKHLTLQVEPYWKFPVRSLGSEGVFVQTGGLLTRINFAL</sequence>